<name>A0A8I0HQ74_9CORY</name>
<sequence>MDHALRHVHIYEYHFLFLSSEACRGKPEEVVIIVGVDALQKGVDELSAVAGEDPFIVSVEEDHVLLDSRRTGISSHAVG</sequence>
<organism evidence="1 2">
    <name type="scientific">Corynebacterium gallinarum</name>
    <dbReference type="NCBI Taxonomy" id="2762214"/>
    <lineage>
        <taxon>Bacteria</taxon>
        <taxon>Bacillati</taxon>
        <taxon>Actinomycetota</taxon>
        <taxon>Actinomycetes</taxon>
        <taxon>Mycobacteriales</taxon>
        <taxon>Corynebacteriaceae</taxon>
        <taxon>Corynebacterium</taxon>
    </lineage>
</organism>
<evidence type="ECO:0000313" key="1">
    <source>
        <dbReference type="EMBL" id="MBD8029550.1"/>
    </source>
</evidence>
<reference evidence="1 2" key="1">
    <citation type="submission" date="2020-08" db="EMBL/GenBank/DDBJ databases">
        <title>A Genomic Blueprint of the Chicken Gut Microbiome.</title>
        <authorList>
            <person name="Gilroy R."/>
            <person name="Ravi A."/>
            <person name="Getino M."/>
            <person name="Pursley I."/>
            <person name="Horton D.L."/>
            <person name="Alikhan N.-F."/>
            <person name="Baker D."/>
            <person name="Gharbi K."/>
            <person name="Hall N."/>
            <person name="Watson M."/>
            <person name="Adriaenssens E.M."/>
            <person name="Foster-Nyarko E."/>
            <person name="Jarju S."/>
            <person name="Secka A."/>
            <person name="Antonio M."/>
            <person name="Oren A."/>
            <person name="Chaudhuri R."/>
            <person name="La Ragione R.M."/>
            <person name="Hildebrand F."/>
            <person name="Pallen M.J."/>
        </authorList>
    </citation>
    <scope>NUCLEOTIDE SEQUENCE [LARGE SCALE GENOMIC DNA]</scope>
    <source>
        <strain evidence="1 2">Sa1YVA5</strain>
    </source>
</reference>
<protein>
    <submittedName>
        <fullName evidence="1">Uncharacterized protein</fullName>
    </submittedName>
</protein>
<dbReference type="RefSeq" id="WP_191732766.1">
    <property type="nucleotide sequence ID" value="NZ_JACSPR010000002.1"/>
</dbReference>
<comment type="caution">
    <text evidence="1">The sequence shown here is derived from an EMBL/GenBank/DDBJ whole genome shotgun (WGS) entry which is preliminary data.</text>
</comment>
<evidence type="ECO:0000313" key="2">
    <source>
        <dbReference type="Proteomes" id="UP000650224"/>
    </source>
</evidence>
<accession>A0A8I0HQ74</accession>
<dbReference type="AlphaFoldDB" id="A0A8I0HQ74"/>
<gene>
    <name evidence="1" type="ORF">H9627_04265</name>
</gene>
<proteinExistence type="predicted"/>
<dbReference type="EMBL" id="JACSPR010000002">
    <property type="protein sequence ID" value="MBD8029550.1"/>
    <property type="molecule type" value="Genomic_DNA"/>
</dbReference>
<keyword evidence="2" id="KW-1185">Reference proteome</keyword>
<dbReference type="Proteomes" id="UP000650224">
    <property type="component" value="Unassembled WGS sequence"/>
</dbReference>